<dbReference type="Pfam" id="PF05709">
    <property type="entry name" value="Sipho_tail"/>
    <property type="match status" value="1"/>
</dbReference>
<dbReference type="RefSeq" id="WP_074628225.1">
    <property type="nucleotide sequence ID" value="NZ_FOGM01000021.1"/>
</dbReference>
<gene>
    <name evidence="3" type="ORF">SAMN04487840_1212</name>
</gene>
<sequence>MTEIMTFNGVDMSKYFRITDIVRPIGNDRDITTNDALNLGVTVQQVKRGAKEHTVKFDMKTSNDPRKMELLKHELAGVLNVTEPVKITYSDEPDKYYLGLPTGDVTPDNVARWFQRSEIKFLIPDGVAHSTTYKKIDSFADATVTSGKMTFNVINDGTEYAYPIVTVKHNYDNGYLGLVNNNAALEIGNREEVDTEDVKQSEVLFDYRDSSILSGYTNGQKNVGITNEKMNLNSSLNTVSVWGRQHIWLSSRGKLTGNNLNSASLTWEIPADSNGEKGSLNDYIWWRQVFWLGSANQYGYLKVTVSDTDGNFLYGTETFKRSNGLTCEYNFLTTDGKGGYKLQGHWTFTGTHLDNQNPFNSTRGFSDLKRNDDVVQVYWWGSYPKFRVPEIKGKKSAKIHVTFGAVGQKPLVTHMYLDGICYRKDYVPTTVDIPNRFSKGTNVVLNSENDTVYVDGIAKNSEVVNGSNWLAIPPGSSQLELYTSSWVQTMPTVTIEFEERYL</sequence>
<dbReference type="Pfam" id="PF22768">
    <property type="entry name" value="SPP1_Dit"/>
    <property type="match status" value="1"/>
</dbReference>
<dbReference type="InterPro" id="IPR054738">
    <property type="entry name" value="Siphovirus-type_tail_C"/>
</dbReference>
<dbReference type="InterPro" id="IPR008841">
    <property type="entry name" value="Siphovirus-type_tail_N"/>
</dbReference>
<evidence type="ECO:0000313" key="4">
    <source>
        <dbReference type="Proteomes" id="UP000182712"/>
    </source>
</evidence>
<dbReference type="InterPro" id="IPR006520">
    <property type="entry name" value="Dit_BPSPP_N"/>
</dbReference>
<evidence type="ECO:0000259" key="2">
    <source>
        <dbReference type="Pfam" id="PF22768"/>
    </source>
</evidence>
<evidence type="ECO:0000259" key="1">
    <source>
        <dbReference type="Pfam" id="PF05709"/>
    </source>
</evidence>
<dbReference type="NCBIfam" id="TIGR01633">
    <property type="entry name" value="phi3626_gp14_N"/>
    <property type="match status" value="1"/>
</dbReference>
<feature type="domain" description="Siphovirus-type tail component C-terminal" evidence="2">
    <location>
        <begin position="431"/>
        <end position="501"/>
    </location>
</feature>
<protein>
    <submittedName>
        <fullName evidence="3">Putative phage tail component, N-terminal domain-containing protein</fullName>
    </submittedName>
</protein>
<organism evidence="3 4">
    <name type="scientific">Streptococcus gallolyticus</name>
    <dbReference type="NCBI Taxonomy" id="315405"/>
    <lineage>
        <taxon>Bacteria</taxon>
        <taxon>Bacillati</taxon>
        <taxon>Bacillota</taxon>
        <taxon>Bacilli</taxon>
        <taxon>Lactobacillales</taxon>
        <taxon>Streptococcaceae</taxon>
        <taxon>Streptococcus</taxon>
    </lineage>
</organism>
<name>A0A1H9V8Z4_9STRE</name>
<dbReference type="Proteomes" id="UP000182712">
    <property type="component" value="Unassembled WGS sequence"/>
</dbReference>
<dbReference type="EMBL" id="FOGM01000021">
    <property type="protein sequence ID" value="SES18038.1"/>
    <property type="molecule type" value="Genomic_DNA"/>
</dbReference>
<dbReference type="Gene3D" id="2.40.30.200">
    <property type="match status" value="1"/>
</dbReference>
<evidence type="ECO:0000313" key="3">
    <source>
        <dbReference type="EMBL" id="SES18038.1"/>
    </source>
</evidence>
<proteinExistence type="predicted"/>
<feature type="domain" description="Siphovirus-type tail component RIFT-related" evidence="1">
    <location>
        <begin position="13"/>
        <end position="122"/>
    </location>
</feature>
<reference evidence="3 4" key="1">
    <citation type="submission" date="2016-10" db="EMBL/GenBank/DDBJ databases">
        <authorList>
            <person name="de Groot N.N."/>
        </authorList>
    </citation>
    <scope>NUCLEOTIDE SEQUENCE [LARGE SCALE GENOMIC DNA]</scope>
    <source>
        <strain evidence="3 4">VTM2R47</strain>
    </source>
</reference>
<accession>A0A1H9V8Z4</accession>
<dbReference type="AlphaFoldDB" id="A0A1H9V8Z4"/>